<name>A0ABZ2RRV6_9BACT</name>
<evidence type="ECO:0000256" key="3">
    <source>
        <dbReference type="PIRNR" id="PIRNR006230"/>
    </source>
</evidence>
<dbReference type="RefSeq" id="WP_027334930.1">
    <property type="nucleotide sequence ID" value="NZ_CP148067.1"/>
</dbReference>
<evidence type="ECO:0000259" key="4">
    <source>
        <dbReference type="Pfam" id="PF01926"/>
    </source>
</evidence>
<keyword evidence="3" id="KW-0963">Cytoplasm</keyword>
<dbReference type="PANTHER" id="PTHR45782:SF4">
    <property type="entry name" value="MITOCHONDRIAL RIBOSOME-ASSOCIATED GTPASE 1"/>
    <property type="match status" value="1"/>
</dbReference>
<evidence type="ECO:0000313" key="6">
    <source>
        <dbReference type="Proteomes" id="UP001477443"/>
    </source>
</evidence>
<dbReference type="InterPro" id="IPR006073">
    <property type="entry name" value="GTP-bd"/>
</dbReference>
<organism evidence="5 6">
    <name type="scientific">Mycoplasmopsis felifaucium</name>
    <dbReference type="NCBI Taxonomy" id="35768"/>
    <lineage>
        <taxon>Bacteria</taxon>
        <taxon>Bacillati</taxon>
        <taxon>Mycoplasmatota</taxon>
        <taxon>Mycoplasmoidales</taxon>
        <taxon>Metamycoplasmataceae</taxon>
        <taxon>Mycoplasmopsis</taxon>
    </lineage>
</organism>
<dbReference type="NCBIfam" id="TIGR03596">
    <property type="entry name" value="GTPase_YlqF"/>
    <property type="match status" value="1"/>
</dbReference>
<evidence type="ECO:0000256" key="1">
    <source>
        <dbReference type="ARBA" id="ARBA00022741"/>
    </source>
</evidence>
<dbReference type="PIRSF" id="PIRSF006230">
    <property type="entry name" value="MG442"/>
    <property type="match status" value="1"/>
</dbReference>
<keyword evidence="1 3" id="KW-0547">Nucleotide-binding</keyword>
<dbReference type="InterPro" id="IPR016478">
    <property type="entry name" value="GTPase_MTG1"/>
</dbReference>
<comment type="function">
    <text evidence="3">Required for a late step of 50S ribosomal subunit assembly. Has GTPase activity.</text>
</comment>
<protein>
    <recommendedName>
        <fullName evidence="3">Ribosome biogenesis GTPase A</fullName>
    </recommendedName>
</protein>
<dbReference type="InterPro" id="IPR019991">
    <property type="entry name" value="GTP-bd_ribosome_bgen"/>
</dbReference>
<comment type="subcellular location">
    <subcellularLocation>
        <location evidence="3">Cytoplasm</location>
    </subcellularLocation>
</comment>
<dbReference type="Gene3D" id="1.10.1580.10">
    <property type="match status" value="1"/>
</dbReference>
<dbReference type="InterPro" id="IPR027417">
    <property type="entry name" value="P-loop_NTPase"/>
</dbReference>
<dbReference type="PRINTS" id="PR00326">
    <property type="entry name" value="GTP1OBG"/>
</dbReference>
<feature type="domain" description="G" evidence="4">
    <location>
        <begin position="132"/>
        <end position="191"/>
    </location>
</feature>
<gene>
    <name evidence="5" type="primary">ylqF</name>
    <name evidence="5" type="ORF">WG617_00595</name>
</gene>
<sequence length="290" mass="33622">MENNLKEIKEEKQLINWYPGHMAKAIKEIKENATLADIFIIVLDARCPISSYNEDFDSIAPQKPRIFIITKSDLMDSDKKSMIQKRFGNEKLLWLDLRNPKSKNQILSEIKKISKTKQQRDREKGLINSRIKVFVMGIPNAGKSTLINLMSGKKSLKVANYPGVTRDKKWVAVDNIFFMDTPGILLPKLNDQEAAAKLAMIGSIETKIFPQKFLFNCFIDVIAKYYPERLLEEFNLNSDDIDSLDDIKKYNMLYKIADNKGFKQNNKPDFNKVYTYFINWAKNLKNVTFD</sequence>
<proteinExistence type="inferred from homology"/>
<dbReference type="CDD" id="cd01856">
    <property type="entry name" value="YlqF"/>
    <property type="match status" value="1"/>
</dbReference>
<accession>A0ABZ2RRV6</accession>
<dbReference type="EMBL" id="CP148067">
    <property type="protein sequence ID" value="WXL29140.1"/>
    <property type="molecule type" value="Genomic_DNA"/>
</dbReference>
<dbReference type="PANTHER" id="PTHR45782">
    <property type="entry name" value="MITOCHONDRIAL RIBOSOME-ASSOCIATED GTPASE 1"/>
    <property type="match status" value="1"/>
</dbReference>
<comment type="similarity">
    <text evidence="3">Belongs to the TRAFAC class YlqF/YawG GTPase family. MTG1 subfamily.</text>
</comment>
<keyword evidence="2 3" id="KW-0342">GTP-binding</keyword>
<dbReference type="Pfam" id="PF01926">
    <property type="entry name" value="MMR_HSR1"/>
    <property type="match status" value="1"/>
</dbReference>
<keyword evidence="6" id="KW-1185">Reference proteome</keyword>
<dbReference type="Proteomes" id="UP001477443">
    <property type="component" value="Chromosome"/>
</dbReference>
<dbReference type="InterPro" id="IPR023179">
    <property type="entry name" value="GTP-bd_ortho_bundle_sf"/>
</dbReference>
<reference evidence="5" key="1">
    <citation type="submission" date="2024-03" db="EMBL/GenBank/DDBJ databases">
        <title>Complete genome sequence of Mycoplasma felifaucium Z921 isolated from the trachea of a cheetah.</title>
        <authorList>
            <person name="Spergser J."/>
        </authorList>
    </citation>
    <scope>NUCLEOTIDE SEQUENCE [LARGE SCALE GENOMIC DNA]</scope>
    <source>
        <strain evidence="5">Z921</strain>
    </source>
</reference>
<dbReference type="SUPFAM" id="SSF52540">
    <property type="entry name" value="P-loop containing nucleoside triphosphate hydrolases"/>
    <property type="match status" value="1"/>
</dbReference>
<dbReference type="Gene3D" id="3.40.50.300">
    <property type="entry name" value="P-loop containing nucleotide triphosphate hydrolases"/>
    <property type="match status" value="1"/>
</dbReference>
<evidence type="ECO:0000313" key="5">
    <source>
        <dbReference type="EMBL" id="WXL29140.1"/>
    </source>
</evidence>
<evidence type="ECO:0000256" key="2">
    <source>
        <dbReference type="ARBA" id="ARBA00023134"/>
    </source>
</evidence>